<dbReference type="Proteomes" id="UP000183815">
    <property type="component" value="Unassembled WGS sequence"/>
</dbReference>
<dbReference type="PANTHER" id="PTHR11049:SF24">
    <property type="entry name" value="CYTOSOLIC ACYL COENZYME A THIOESTER HYDROLASE"/>
    <property type="match status" value="1"/>
</dbReference>
<dbReference type="Gene3D" id="3.10.129.10">
    <property type="entry name" value="Hotdog Thioesterase"/>
    <property type="match status" value="1"/>
</dbReference>
<evidence type="ECO:0000313" key="4">
    <source>
        <dbReference type="Proteomes" id="UP000183815"/>
    </source>
</evidence>
<feature type="domain" description="HotDog ACOT-type" evidence="2">
    <location>
        <begin position="7"/>
        <end position="121"/>
    </location>
</feature>
<dbReference type="InterPro" id="IPR033120">
    <property type="entry name" value="HOTDOG_ACOT"/>
</dbReference>
<evidence type="ECO:0000259" key="2">
    <source>
        <dbReference type="PROSITE" id="PS51770"/>
    </source>
</evidence>
<dbReference type="GO" id="GO:0009062">
    <property type="term" value="P:fatty acid catabolic process"/>
    <property type="evidence" value="ECO:0007669"/>
    <property type="project" value="TreeGrafter"/>
</dbReference>
<evidence type="ECO:0000313" key="3">
    <source>
        <dbReference type="EMBL" id="OIR20411.1"/>
    </source>
</evidence>
<dbReference type="GO" id="GO:0005829">
    <property type="term" value="C:cytosol"/>
    <property type="evidence" value="ECO:0007669"/>
    <property type="project" value="TreeGrafter"/>
</dbReference>
<dbReference type="PANTHER" id="PTHR11049">
    <property type="entry name" value="ACYL COENZYME A THIOESTER HYDROLASE"/>
    <property type="match status" value="1"/>
</dbReference>
<gene>
    <name evidence="3" type="ORF">BEU04_01005</name>
</gene>
<keyword evidence="1" id="KW-0378">Hydrolase</keyword>
<dbReference type="GO" id="GO:0052816">
    <property type="term" value="F:long-chain fatty acyl-CoA hydrolase activity"/>
    <property type="evidence" value="ECO:0007669"/>
    <property type="project" value="TreeGrafter"/>
</dbReference>
<dbReference type="PROSITE" id="PS51770">
    <property type="entry name" value="HOTDOG_ACOT"/>
    <property type="match status" value="1"/>
</dbReference>
<dbReference type="CDD" id="cd03442">
    <property type="entry name" value="BFIT_BACH"/>
    <property type="match status" value="1"/>
</dbReference>
<dbReference type="AlphaFoldDB" id="A0A1J5TJU4"/>
<dbReference type="InterPro" id="IPR006683">
    <property type="entry name" value="Thioestr_dom"/>
</dbReference>
<sequence length="130" mass="14276">MSEEPPKGTEPTIRQLMMPKDTNALGTIFGGVILSQIDQAAAIAAHRYHHGRVVTVAMDEIEFKKPVFVGDVVSYYVKITKIGNSSVTMDVSVWAQRQFAEEDDYIPVTEASVTMVAVDDKCKPISLSES</sequence>
<protein>
    <recommendedName>
        <fullName evidence="2">HotDog ACOT-type domain-containing protein</fullName>
    </recommendedName>
</protein>
<dbReference type="Pfam" id="PF03061">
    <property type="entry name" value="4HBT"/>
    <property type="match status" value="1"/>
</dbReference>
<name>A0A1J5TJU4_9ARCH</name>
<dbReference type="InterPro" id="IPR040170">
    <property type="entry name" value="Cytosol_ACT"/>
</dbReference>
<reference evidence="3 4" key="1">
    <citation type="submission" date="2016-08" db="EMBL/GenBank/DDBJ databases">
        <title>New Insights into Marine Group III Euryarchaeota, from dark to light.</title>
        <authorList>
            <person name="Haro-Moreno J.M."/>
            <person name="Rodriguez-Valera F."/>
            <person name="Lopez-Garcia P."/>
            <person name="Moreira D."/>
            <person name="Martin-Cuadrado A.B."/>
        </authorList>
    </citation>
    <scope>NUCLEOTIDE SEQUENCE [LARGE SCALE GENOMIC DNA]</scope>
    <source>
        <strain evidence="3">CG-Bathy1</strain>
    </source>
</reference>
<dbReference type="SUPFAM" id="SSF54637">
    <property type="entry name" value="Thioesterase/thiol ester dehydrase-isomerase"/>
    <property type="match status" value="1"/>
</dbReference>
<dbReference type="GO" id="GO:0006637">
    <property type="term" value="P:acyl-CoA metabolic process"/>
    <property type="evidence" value="ECO:0007669"/>
    <property type="project" value="TreeGrafter"/>
</dbReference>
<organism evidence="3 4">
    <name type="scientific">Marine Group III euryarchaeote CG-Bathy1</name>
    <dbReference type="NCBI Taxonomy" id="1889001"/>
    <lineage>
        <taxon>Archaea</taxon>
        <taxon>Methanobacteriati</taxon>
        <taxon>Thermoplasmatota</taxon>
        <taxon>Thermoplasmata</taxon>
        <taxon>Candidatus Thermoprofundales</taxon>
    </lineage>
</organism>
<dbReference type="InterPro" id="IPR029069">
    <property type="entry name" value="HotDog_dom_sf"/>
</dbReference>
<proteinExistence type="predicted"/>
<comment type="caution">
    <text evidence="3">The sequence shown here is derived from an EMBL/GenBank/DDBJ whole genome shotgun (WGS) entry which is preliminary data.</text>
</comment>
<dbReference type="EMBL" id="MIYU01000001">
    <property type="protein sequence ID" value="OIR20411.1"/>
    <property type="molecule type" value="Genomic_DNA"/>
</dbReference>
<evidence type="ECO:0000256" key="1">
    <source>
        <dbReference type="ARBA" id="ARBA00022801"/>
    </source>
</evidence>
<accession>A0A1J5TJU4</accession>